<feature type="binding site" description="axial binding residue" evidence="13">
    <location>
        <position position="368"/>
    </location>
    <ligand>
        <name>heme</name>
        <dbReference type="ChEBI" id="CHEBI:30413"/>
    </ligand>
    <ligandPart>
        <name>Fe</name>
        <dbReference type="ChEBI" id="CHEBI:18248"/>
    </ligandPart>
</feature>
<dbReference type="InterPro" id="IPR002401">
    <property type="entry name" value="Cyt_P450_E_grp-I"/>
</dbReference>
<evidence type="ECO:0000256" key="3">
    <source>
        <dbReference type="ARBA" id="ARBA00004406"/>
    </source>
</evidence>
<dbReference type="GeneID" id="112494670"/>
<dbReference type="PRINTS" id="PR00463">
    <property type="entry name" value="EP450I"/>
</dbReference>
<evidence type="ECO:0000256" key="2">
    <source>
        <dbReference type="ARBA" id="ARBA00004174"/>
    </source>
</evidence>
<comment type="similarity">
    <text evidence="4 14">Belongs to the cytochrome P450 family.</text>
</comment>
<dbReference type="GO" id="GO:0016705">
    <property type="term" value="F:oxidoreductase activity, acting on paired donors, with incorporation or reduction of molecular oxygen"/>
    <property type="evidence" value="ECO:0007669"/>
    <property type="project" value="InterPro"/>
</dbReference>
<accession>A0AAJ7RLI7</accession>
<keyword evidence="10 13" id="KW-0408">Iron</keyword>
<evidence type="ECO:0000256" key="4">
    <source>
        <dbReference type="ARBA" id="ARBA00010617"/>
    </source>
</evidence>
<dbReference type="GO" id="GO:0005506">
    <property type="term" value="F:iron ion binding"/>
    <property type="evidence" value="ECO:0007669"/>
    <property type="project" value="InterPro"/>
</dbReference>
<keyword evidence="9 14" id="KW-0560">Oxidoreductase</keyword>
<dbReference type="SUPFAM" id="SSF48264">
    <property type="entry name" value="Cytochrome P450"/>
    <property type="match status" value="1"/>
</dbReference>
<dbReference type="InterPro" id="IPR036396">
    <property type="entry name" value="Cyt_P450_sf"/>
</dbReference>
<protein>
    <submittedName>
        <fullName evidence="17">Probable cytochrome P450 6a14 isoform X2</fullName>
    </submittedName>
</protein>
<dbReference type="PANTHER" id="PTHR24292:SF54">
    <property type="entry name" value="CYP9F3-RELATED"/>
    <property type="match status" value="1"/>
</dbReference>
<keyword evidence="15" id="KW-1133">Transmembrane helix</keyword>
<evidence type="ECO:0000256" key="8">
    <source>
        <dbReference type="ARBA" id="ARBA00022848"/>
    </source>
</evidence>
<dbReference type="PANTHER" id="PTHR24292">
    <property type="entry name" value="CYTOCHROME P450"/>
    <property type="match status" value="1"/>
</dbReference>
<keyword evidence="16" id="KW-1185">Reference proteome</keyword>
<keyword evidence="5 13" id="KW-0349">Heme</keyword>
<keyword evidence="7" id="KW-0256">Endoplasmic reticulum</keyword>
<comment type="subcellular location">
    <subcellularLocation>
        <location evidence="3">Endoplasmic reticulum membrane</location>
        <topology evidence="3">Peripheral membrane protein</topology>
    </subcellularLocation>
    <subcellularLocation>
        <location evidence="2">Microsome membrane</location>
        <topology evidence="2">Peripheral membrane protein</topology>
    </subcellularLocation>
</comment>
<keyword evidence="6 13" id="KW-0479">Metal-binding</keyword>
<name>A0AAJ7RLI7_CEPCN</name>
<feature type="transmembrane region" description="Helical" evidence="15">
    <location>
        <begin position="12"/>
        <end position="34"/>
    </location>
</feature>
<dbReference type="CDD" id="cd11056">
    <property type="entry name" value="CYP6-like"/>
    <property type="match status" value="1"/>
</dbReference>
<evidence type="ECO:0000256" key="6">
    <source>
        <dbReference type="ARBA" id="ARBA00022723"/>
    </source>
</evidence>
<dbReference type="InterPro" id="IPR001128">
    <property type="entry name" value="Cyt_P450"/>
</dbReference>
<dbReference type="PROSITE" id="PS00086">
    <property type="entry name" value="CYTOCHROME_P450"/>
    <property type="match status" value="1"/>
</dbReference>
<comment type="cofactor">
    <cofactor evidence="1 13">
        <name>heme</name>
        <dbReference type="ChEBI" id="CHEBI:30413"/>
    </cofactor>
</comment>
<dbReference type="PRINTS" id="PR00385">
    <property type="entry name" value="P450"/>
</dbReference>
<reference evidence="17" key="1">
    <citation type="submission" date="2025-08" db="UniProtKB">
        <authorList>
            <consortium name="RefSeq"/>
        </authorList>
    </citation>
    <scope>IDENTIFICATION</scope>
</reference>
<evidence type="ECO:0000256" key="9">
    <source>
        <dbReference type="ARBA" id="ARBA00023002"/>
    </source>
</evidence>
<dbReference type="RefSeq" id="XP_024943135.1">
    <property type="nucleotide sequence ID" value="XM_025087367.1"/>
</dbReference>
<organism evidence="16 17">
    <name type="scientific">Cephus cinctus</name>
    <name type="common">Wheat stem sawfly</name>
    <dbReference type="NCBI Taxonomy" id="211228"/>
    <lineage>
        <taxon>Eukaryota</taxon>
        <taxon>Metazoa</taxon>
        <taxon>Ecdysozoa</taxon>
        <taxon>Arthropoda</taxon>
        <taxon>Hexapoda</taxon>
        <taxon>Insecta</taxon>
        <taxon>Pterygota</taxon>
        <taxon>Neoptera</taxon>
        <taxon>Endopterygota</taxon>
        <taxon>Hymenoptera</taxon>
        <taxon>Cephoidea</taxon>
        <taxon>Cephidae</taxon>
        <taxon>Cephus</taxon>
    </lineage>
</organism>
<dbReference type="InterPro" id="IPR050476">
    <property type="entry name" value="Insect_CytP450_Detox"/>
</dbReference>
<dbReference type="GO" id="GO:0020037">
    <property type="term" value="F:heme binding"/>
    <property type="evidence" value="ECO:0007669"/>
    <property type="project" value="InterPro"/>
</dbReference>
<dbReference type="Proteomes" id="UP000694920">
    <property type="component" value="Unplaced"/>
</dbReference>
<dbReference type="InterPro" id="IPR017972">
    <property type="entry name" value="Cyt_P450_CS"/>
</dbReference>
<keyword evidence="15" id="KW-0812">Transmembrane</keyword>
<evidence type="ECO:0000256" key="1">
    <source>
        <dbReference type="ARBA" id="ARBA00001971"/>
    </source>
</evidence>
<evidence type="ECO:0000256" key="11">
    <source>
        <dbReference type="ARBA" id="ARBA00023033"/>
    </source>
</evidence>
<evidence type="ECO:0000313" key="16">
    <source>
        <dbReference type="Proteomes" id="UP000694920"/>
    </source>
</evidence>
<evidence type="ECO:0000256" key="14">
    <source>
        <dbReference type="RuleBase" id="RU000461"/>
    </source>
</evidence>
<evidence type="ECO:0000256" key="7">
    <source>
        <dbReference type="ARBA" id="ARBA00022824"/>
    </source>
</evidence>
<dbReference type="GO" id="GO:0004497">
    <property type="term" value="F:monooxygenase activity"/>
    <property type="evidence" value="ECO:0007669"/>
    <property type="project" value="UniProtKB-KW"/>
</dbReference>
<gene>
    <name evidence="17" type="primary">LOC112494670</name>
</gene>
<evidence type="ECO:0000256" key="12">
    <source>
        <dbReference type="ARBA" id="ARBA00023136"/>
    </source>
</evidence>
<dbReference type="Pfam" id="PF00067">
    <property type="entry name" value="p450"/>
    <property type="match status" value="2"/>
</dbReference>
<evidence type="ECO:0000313" key="17">
    <source>
        <dbReference type="RefSeq" id="XP_024943135.1"/>
    </source>
</evidence>
<proteinExistence type="inferred from homology"/>
<keyword evidence="12 15" id="KW-0472">Membrane</keyword>
<evidence type="ECO:0000256" key="15">
    <source>
        <dbReference type="SAM" id="Phobius"/>
    </source>
</evidence>
<dbReference type="Gene3D" id="1.10.630.10">
    <property type="entry name" value="Cytochrome P450"/>
    <property type="match status" value="2"/>
</dbReference>
<evidence type="ECO:0000256" key="10">
    <source>
        <dbReference type="ARBA" id="ARBA00023004"/>
    </source>
</evidence>
<dbReference type="AlphaFoldDB" id="A0AAJ7RLI7"/>
<keyword evidence="11 14" id="KW-0503">Monooxygenase</keyword>
<evidence type="ECO:0000256" key="5">
    <source>
        <dbReference type="ARBA" id="ARBA00022617"/>
    </source>
</evidence>
<evidence type="ECO:0000256" key="13">
    <source>
        <dbReference type="PIRSR" id="PIRSR602401-1"/>
    </source>
</evidence>
<sequence>MMDIFNQFLDPFLLTGFLIGVLYFYFIATFDFWANNGVPYRKPTLLLGNFGPLLLFKKSQQDGIYDMYNWFKNERYFGVYRVRSPIFILRDPDLVKSVCVKDFSCFPNRGIPVNTQDPLSGHLFNLEGKKWKGLRSKLTPTFSSGKIKRMFYLLVECSEEFQKLIRHSATGAPVEVRELAAKFTIDVIGSCAFGIQINALANEDSEFRIMAILDENSIAAQAFVFFAAGYETSSTSISFCLHELALNPQIQEKLREDILQGIEKHDGKLNYDSIQEMKYLDMVVQETLRKYPPAPLMSRRCEYPYQVPGTKIELPAGMRVVIPTYGLHHDPDHYPNPEQFIPERFTDENKRTRHPYTYLPFGEGPRNCIGMRFALLQTKVGIISFVKNHRVEVCEKTTVPIKFSKRSLVTTSEGGFWLKISPLE</sequence>
<keyword evidence="8" id="KW-0492">Microsome</keyword>
<dbReference type="GO" id="GO:0005789">
    <property type="term" value="C:endoplasmic reticulum membrane"/>
    <property type="evidence" value="ECO:0007669"/>
    <property type="project" value="UniProtKB-SubCell"/>
</dbReference>